<dbReference type="PANTHER" id="PTHR24252">
    <property type="entry name" value="ACROSIN-RELATED"/>
    <property type="match status" value="1"/>
</dbReference>
<evidence type="ECO:0000259" key="7">
    <source>
        <dbReference type="PROSITE" id="PS50240"/>
    </source>
</evidence>
<dbReference type="InterPro" id="IPR033116">
    <property type="entry name" value="TRYPSIN_SER"/>
</dbReference>
<sequence length="249" mass="26162">IGVCGVSSSTSRIVGGAAANPGDWPWQAQLRTTTGFPYCGGSLIHSNWVLTAAHCISSKRPAEVVVRLGAHSRLGSLTTDMQDIKVSAIITHSNYNSRTMYNDIALLKLATPAQTNSKVGFVCLPETEASPSDGTTCWITGWGTLSSGGSPPDILQEASVPVVSRARCEQAYTDPNQIHDSMLCAGLDNGGVDTCQGDSGGPLVCESGGKFVLHGATSWGYGCAAKGKFGVYANVKYLLTWVKTQMATR</sequence>
<dbReference type="OMA" id="TENGKCC"/>
<evidence type="ECO:0000256" key="6">
    <source>
        <dbReference type="RuleBase" id="RU363034"/>
    </source>
</evidence>
<keyword evidence="2 6" id="KW-0645">Protease</keyword>
<keyword evidence="3 6" id="KW-0378">Hydrolase</keyword>
<dbReference type="InterPro" id="IPR001254">
    <property type="entry name" value="Trypsin_dom"/>
</dbReference>
<dbReference type="PROSITE" id="PS50240">
    <property type="entry name" value="TRYPSIN_DOM"/>
    <property type="match status" value="1"/>
</dbReference>
<comment type="similarity">
    <text evidence="1">Belongs to the peptidase S1 family.</text>
</comment>
<dbReference type="MEROPS" id="S01.256"/>
<keyword evidence="4 6" id="KW-0720">Serine protease</keyword>
<proteinExistence type="inferred from homology"/>
<dbReference type="FunCoup" id="A7S5M4">
    <property type="interactions" value="30"/>
</dbReference>
<gene>
    <name evidence="8" type="ORF">NEMVEDRAFT_v1g105460</name>
</gene>
<dbReference type="eggNOG" id="ENOG502S180">
    <property type="taxonomic scope" value="Eukaryota"/>
</dbReference>
<name>A7S5M4_NEMVE</name>
<evidence type="ECO:0000313" key="9">
    <source>
        <dbReference type="Proteomes" id="UP000001593"/>
    </source>
</evidence>
<dbReference type="GO" id="GO:0006508">
    <property type="term" value="P:proteolysis"/>
    <property type="evidence" value="ECO:0000318"/>
    <property type="project" value="GO_Central"/>
</dbReference>
<keyword evidence="9" id="KW-1185">Reference proteome</keyword>
<dbReference type="PRINTS" id="PR00722">
    <property type="entry name" value="CHYMOTRYPSIN"/>
</dbReference>
<dbReference type="EMBL" id="DS469583">
    <property type="protein sequence ID" value="EDO41035.1"/>
    <property type="molecule type" value="Genomic_DNA"/>
</dbReference>
<evidence type="ECO:0000256" key="5">
    <source>
        <dbReference type="ARBA" id="ARBA00023157"/>
    </source>
</evidence>
<organism evidence="8 9">
    <name type="scientific">Nematostella vectensis</name>
    <name type="common">Starlet sea anemone</name>
    <dbReference type="NCBI Taxonomy" id="45351"/>
    <lineage>
        <taxon>Eukaryota</taxon>
        <taxon>Metazoa</taxon>
        <taxon>Cnidaria</taxon>
        <taxon>Anthozoa</taxon>
        <taxon>Hexacorallia</taxon>
        <taxon>Actiniaria</taxon>
        <taxon>Edwardsiidae</taxon>
        <taxon>Nematostella</taxon>
    </lineage>
</organism>
<dbReference type="InterPro" id="IPR043504">
    <property type="entry name" value="Peptidase_S1_PA_chymotrypsin"/>
</dbReference>
<dbReference type="Proteomes" id="UP000001593">
    <property type="component" value="Unassembled WGS sequence"/>
</dbReference>
<dbReference type="KEGG" id="nve:5512784"/>
<evidence type="ECO:0000256" key="2">
    <source>
        <dbReference type="ARBA" id="ARBA00022670"/>
    </source>
</evidence>
<dbReference type="InterPro" id="IPR001314">
    <property type="entry name" value="Peptidase_S1A"/>
</dbReference>
<feature type="domain" description="Peptidase S1" evidence="7">
    <location>
        <begin position="13"/>
        <end position="247"/>
    </location>
</feature>
<dbReference type="PROSITE" id="PS00135">
    <property type="entry name" value="TRYPSIN_SER"/>
    <property type="match status" value="1"/>
</dbReference>
<dbReference type="PANTHER" id="PTHR24252:SF7">
    <property type="entry name" value="HYALIN"/>
    <property type="match status" value="1"/>
</dbReference>
<evidence type="ECO:0000256" key="3">
    <source>
        <dbReference type="ARBA" id="ARBA00022801"/>
    </source>
</evidence>
<dbReference type="GO" id="GO:0005615">
    <property type="term" value="C:extracellular space"/>
    <property type="evidence" value="ECO:0000318"/>
    <property type="project" value="GO_Central"/>
</dbReference>
<dbReference type="InParanoid" id="A7S5M4"/>
<feature type="non-terminal residue" evidence="8">
    <location>
        <position position="249"/>
    </location>
</feature>
<dbReference type="Pfam" id="PF00089">
    <property type="entry name" value="Trypsin"/>
    <property type="match status" value="1"/>
</dbReference>
<dbReference type="CDD" id="cd00190">
    <property type="entry name" value="Tryp_SPc"/>
    <property type="match status" value="1"/>
</dbReference>
<dbReference type="GO" id="GO:0004252">
    <property type="term" value="F:serine-type endopeptidase activity"/>
    <property type="evidence" value="ECO:0000318"/>
    <property type="project" value="GO_Central"/>
</dbReference>
<dbReference type="InterPro" id="IPR009003">
    <property type="entry name" value="Peptidase_S1_PA"/>
</dbReference>
<reference evidence="8 9" key="1">
    <citation type="journal article" date="2007" name="Science">
        <title>Sea anemone genome reveals ancestral eumetazoan gene repertoire and genomic organization.</title>
        <authorList>
            <person name="Putnam N.H."/>
            <person name="Srivastava M."/>
            <person name="Hellsten U."/>
            <person name="Dirks B."/>
            <person name="Chapman J."/>
            <person name="Salamov A."/>
            <person name="Terry A."/>
            <person name="Shapiro H."/>
            <person name="Lindquist E."/>
            <person name="Kapitonov V.V."/>
            <person name="Jurka J."/>
            <person name="Genikhovich G."/>
            <person name="Grigoriev I.V."/>
            <person name="Lucas S.M."/>
            <person name="Steele R.E."/>
            <person name="Finnerty J.R."/>
            <person name="Technau U."/>
            <person name="Martindale M.Q."/>
            <person name="Rokhsar D.S."/>
        </authorList>
    </citation>
    <scope>NUCLEOTIDE SEQUENCE [LARGE SCALE GENOMIC DNA]</scope>
    <source>
        <strain evidence="9">CH2 X CH6</strain>
    </source>
</reference>
<dbReference type="PROSITE" id="PS00134">
    <property type="entry name" value="TRYPSIN_HIS"/>
    <property type="match status" value="1"/>
</dbReference>
<protein>
    <recommendedName>
        <fullName evidence="7">Peptidase S1 domain-containing protein</fullName>
    </recommendedName>
</protein>
<evidence type="ECO:0000256" key="4">
    <source>
        <dbReference type="ARBA" id="ARBA00022825"/>
    </source>
</evidence>
<dbReference type="FunFam" id="2.40.10.10:FF:000077">
    <property type="entry name" value="Predicted protein"/>
    <property type="match status" value="1"/>
</dbReference>
<dbReference type="AlphaFoldDB" id="A7S5M4"/>
<accession>A7S5M4</accession>
<keyword evidence="5" id="KW-1015">Disulfide bond</keyword>
<dbReference type="SMART" id="SM00020">
    <property type="entry name" value="Tryp_SPc"/>
    <property type="match status" value="1"/>
</dbReference>
<dbReference type="STRING" id="45351.A7S5M4"/>
<evidence type="ECO:0000313" key="8">
    <source>
        <dbReference type="EMBL" id="EDO41035.1"/>
    </source>
</evidence>
<dbReference type="InterPro" id="IPR018114">
    <property type="entry name" value="TRYPSIN_HIS"/>
</dbReference>
<dbReference type="SUPFAM" id="SSF50494">
    <property type="entry name" value="Trypsin-like serine proteases"/>
    <property type="match status" value="1"/>
</dbReference>
<dbReference type="PhylomeDB" id="A7S5M4"/>
<dbReference type="HOGENOM" id="CLU_006842_0_4_1"/>
<dbReference type="Gene3D" id="2.40.10.10">
    <property type="entry name" value="Trypsin-like serine proteases"/>
    <property type="match status" value="1"/>
</dbReference>
<evidence type="ECO:0000256" key="1">
    <source>
        <dbReference type="ARBA" id="ARBA00007664"/>
    </source>
</evidence>